<dbReference type="Pfam" id="PF07883">
    <property type="entry name" value="Cupin_2"/>
    <property type="match status" value="1"/>
</dbReference>
<evidence type="ECO:0000313" key="3">
    <source>
        <dbReference type="Proteomes" id="UP000321513"/>
    </source>
</evidence>
<dbReference type="InterPro" id="IPR011051">
    <property type="entry name" value="RmlC_Cupin_sf"/>
</dbReference>
<gene>
    <name evidence="2" type="ORF">SAE01_13840</name>
</gene>
<feature type="domain" description="Cupin type-2" evidence="1">
    <location>
        <begin position="140"/>
        <end position="197"/>
    </location>
</feature>
<sequence>MKDISNYIQSGIIESYVLGLASPDEVRELEELMLVNAEVREAIDQFSKALEQEAMANAVTPDPIIKPMLMATIDFISRMENGEMAAFPPELNENSKISDYDEWLNRSDFLAPGSFSDVYARIIGYTPRITTAIVWIKELAPQEVHHDEYERFLIVEGSCEIIIGQDVHQLVPGNFLSIPLHQNHLVKVTSEIPCKVILQRVAA</sequence>
<reference evidence="2 3" key="1">
    <citation type="submission" date="2019-07" db="EMBL/GenBank/DDBJ databases">
        <title>Whole genome shotgun sequence of Segetibacter aerophilus NBRC 106135.</title>
        <authorList>
            <person name="Hosoyama A."/>
            <person name="Uohara A."/>
            <person name="Ohji S."/>
            <person name="Ichikawa N."/>
        </authorList>
    </citation>
    <scope>NUCLEOTIDE SEQUENCE [LARGE SCALE GENOMIC DNA]</scope>
    <source>
        <strain evidence="2 3">NBRC 106135</strain>
    </source>
</reference>
<accession>A0A512BAA5</accession>
<dbReference type="AlphaFoldDB" id="A0A512BAA5"/>
<evidence type="ECO:0000313" key="2">
    <source>
        <dbReference type="EMBL" id="GEO08888.1"/>
    </source>
</evidence>
<proteinExistence type="predicted"/>
<dbReference type="Gene3D" id="2.60.120.10">
    <property type="entry name" value="Jelly Rolls"/>
    <property type="match status" value="1"/>
</dbReference>
<dbReference type="RefSeq" id="WP_147202952.1">
    <property type="nucleotide sequence ID" value="NZ_BJYT01000004.1"/>
</dbReference>
<dbReference type="InterPro" id="IPR013096">
    <property type="entry name" value="Cupin_2"/>
</dbReference>
<comment type="caution">
    <text evidence="2">The sequence shown here is derived from an EMBL/GenBank/DDBJ whole genome shotgun (WGS) entry which is preliminary data.</text>
</comment>
<keyword evidence="3" id="KW-1185">Reference proteome</keyword>
<organism evidence="2 3">
    <name type="scientific">Segetibacter aerophilus</name>
    <dbReference type="NCBI Taxonomy" id="670293"/>
    <lineage>
        <taxon>Bacteria</taxon>
        <taxon>Pseudomonadati</taxon>
        <taxon>Bacteroidota</taxon>
        <taxon>Chitinophagia</taxon>
        <taxon>Chitinophagales</taxon>
        <taxon>Chitinophagaceae</taxon>
        <taxon>Segetibacter</taxon>
    </lineage>
</organism>
<dbReference type="InterPro" id="IPR014710">
    <property type="entry name" value="RmlC-like_jellyroll"/>
</dbReference>
<name>A0A512BAA5_9BACT</name>
<dbReference type="EMBL" id="BJYT01000004">
    <property type="protein sequence ID" value="GEO08888.1"/>
    <property type="molecule type" value="Genomic_DNA"/>
</dbReference>
<protein>
    <recommendedName>
        <fullName evidence="1">Cupin type-2 domain-containing protein</fullName>
    </recommendedName>
</protein>
<dbReference type="OrthoDB" id="3395710at2"/>
<evidence type="ECO:0000259" key="1">
    <source>
        <dbReference type="Pfam" id="PF07883"/>
    </source>
</evidence>
<dbReference type="SUPFAM" id="SSF51182">
    <property type="entry name" value="RmlC-like cupins"/>
    <property type="match status" value="1"/>
</dbReference>
<dbReference type="Proteomes" id="UP000321513">
    <property type="component" value="Unassembled WGS sequence"/>
</dbReference>